<sequence length="700" mass="80590">MDAKTFQVLYDDAVKAILREQLSDALSALKGLAVNLQFPADSWQAVMIPDALQQLTENYRMLLHYWEKGMDDPARKAMHQQFLRQALEIADNYYFAQLLEEDYSYFASVWKRTHERASAASGLSEKFEATFASAPWGKEEAQMQRLRFADATISIEEQQTMATALFLSAWEVFDLNKLQILLEGAVSAPPKVRARCIVGALLLLIKYAGRLRFYPEVESQLTLLQDDAAFVDALHKVQAQLLLSIQTQQDNQKMREDIMPELLKAAHKLKDLTKGDLSNLAEINETHLNPEWDAGGEKSKISKKMHEFLEMQQRGSDTFYTTFAQISRQQAFFNDAANWFVPFSYSNPVFGSRGEAYSSMDAVFNNRPVCDTEKYCMVFMLQSLTDEQLHNLGNGVRKMSDIPEELMDTFDSGEEELQQQIRFYLQDLYRFFHLFRFRSEHNNPFKLDLTLISYPHLRPFFSSVPIALQFANSCFKKELWKEALSFFMVIPPEQRTASVLEKMGYAEELWGFVSEAVEYYEEALRLHPDSEWTLRQLGRLHVATGSYEKALDFYERLEALCPEDTDLLLRIGECYMSLHQPKLAFSVLYKADYLQPEGKALRALAWCSLLSGNTEQAETYYSKILTLNPSASDYFNAGHSAWLNHDIAEAVRRYQACAESSKLDFVAPDFFDNDAWLLKEYGVTRNELLLMRDAINNKLN</sequence>
<dbReference type="Pfam" id="PF13424">
    <property type="entry name" value="TPR_12"/>
    <property type="match status" value="1"/>
</dbReference>
<proteinExistence type="predicted"/>
<dbReference type="AlphaFoldDB" id="A0A7W5UL02"/>
<evidence type="ECO:0000313" key="4">
    <source>
        <dbReference type="EMBL" id="MBB3703438.1"/>
    </source>
</evidence>
<dbReference type="PROSITE" id="PS50005">
    <property type="entry name" value="TPR"/>
    <property type="match status" value="2"/>
</dbReference>
<keyword evidence="1" id="KW-0677">Repeat</keyword>
<dbReference type="PANTHER" id="PTHR44943">
    <property type="entry name" value="CELLULOSE SYNTHASE OPERON PROTEIN C"/>
    <property type="match status" value="1"/>
</dbReference>
<accession>A0A7W5UL02</accession>
<dbReference type="Gene3D" id="1.25.40.10">
    <property type="entry name" value="Tetratricopeptide repeat domain"/>
    <property type="match status" value="1"/>
</dbReference>
<dbReference type="RefSeq" id="WP_183697790.1">
    <property type="nucleotide sequence ID" value="NZ_JACICA010000012.1"/>
</dbReference>
<dbReference type="InterPro" id="IPR019734">
    <property type="entry name" value="TPR_rpt"/>
</dbReference>
<dbReference type="PANTHER" id="PTHR44943:SF8">
    <property type="entry name" value="TPR REPEAT-CONTAINING PROTEIN MJ0263"/>
    <property type="match status" value="1"/>
</dbReference>
<evidence type="ECO:0000256" key="2">
    <source>
        <dbReference type="ARBA" id="ARBA00022803"/>
    </source>
</evidence>
<feature type="repeat" description="TPR" evidence="3">
    <location>
        <begin position="531"/>
        <end position="564"/>
    </location>
</feature>
<dbReference type="EMBL" id="JACICA010000012">
    <property type="protein sequence ID" value="MBB3703438.1"/>
    <property type="molecule type" value="Genomic_DNA"/>
</dbReference>
<keyword evidence="2 3" id="KW-0802">TPR repeat</keyword>
<evidence type="ECO:0000256" key="3">
    <source>
        <dbReference type="PROSITE-ProRule" id="PRU00339"/>
    </source>
</evidence>
<organism evidence="4 5">
    <name type="scientific">Alloprevotella rava</name>
    <dbReference type="NCBI Taxonomy" id="671218"/>
    <lineage>
        <taxon>Bacteria</taxon>
        <taxon>Pseudomonadati</taxon>
        <taxon>Bacteroidota</taxon>
        <taxon>Bacteroidia</taxon>
        <taxon>Bacteroidales</taxon>
        <taxon>Prevotellaceae</taxon>
        <taxon>Alloprevotella</taxon>
    </lineage>
</organism>
<feature type="repeat" description="TPR" evidence="3">
    <location>
        <begin position="497"/>
        <end position="530"/>
    </location>
</feature>
<dbReference type="InterPro" id="IPR011990">
    <property type="entry name" value="TPR-like_helical_dom_sf"/>
</dbReference>
<reference evidence="4 5" key="1">
    <citation type="submission" date="2020-08" db="EMBL/GenBank/DDBJ databases">
        <title>Genomic Encyclopedia of Type Strains, Phase IV (KMG-IV): sequencing the most valuable type-strain genomes for metagenomic binning, comparative biology and taxonomic classification.</title>
        <authorList>
            <person name="Goeker M."/>
        </authorList>
    </citation>
    <scope>NUCLEOTIDE SEQUENCE [LARGE SCALE GENOMIC DNA]</scope>
    <source>
        <strain evidence="4 5">DSM 22548</strain>
    </source>
</reference>
<dbReference type="InterPro" id="IPR051685">
    <property type="entry name" value="Ycf3/AcsC/BcsC/TPR_MFPF"/>
</dbReference>
<evidence type="ECO:0000256" key="1">
    <source>
        <dbReference type="ARBA" id="ARBA00022737"/>
    </source>
</evidence>
<comment type="caution">
    <text evidence="4">The sequence shown here is derived from an EMBL/GenBank/DDBJ whole genome shotgun (WGS) entry which is preliminary data.</text>
</comment>
<protein>
    <submittedName>
        <fullName evidence="4">Tetratricopeptide (TPR) repeat protein</fullName>
    </submittedName>
</protein>
<dbReference type="Proteomes" id="UP000541425">
    <property type="component" value="Unassembled WGS sequence"/>
</dbReference>
<dbReference type="SMART" id="SM00028">
    <property type="entry name" value="TPR"/>
    <property type="match status" value="3"/>
</dbReference>
<name>A0A7W5UL02_9BACT</name>
<dbReference type="SUPFAM" id="SSF48452">
    <property type="entry name" value="TPR-like"/>
    <property type="match status" value="1"/>
</dbReference>
<gene>
    <name evidence="4" type="ORF">FHS60_001927</name>
</gene>
<evidence type="ECO:0000313" key="5">
    <source>
        <dbReference type="Proteomes" id="UP000541425"/>
    </source>
</evidence>